<dbReference type="InterPro" id="IPR020605">
    <property type="entry name" value="Octanoyltransferase_CS"/>
</dbReference>
<dbReference type="GO" id="GO:0033819">
    <property type="term" value="F:lipoyl(octanoyl) transferase activity"/>
    <property type="evidence" value="ECO:0007669"/>
    <property type="project" value="UniProtKB-EC"/>
</dbReference>
<dbReference type="FunFam" id="3.30.930.10:FF:000020">
    <property type="entry name" value="Octanoyltransferase"/>
    <property type="match status" value="1"/>
</dbReference>
<dbReference type="GO" id="GO:0009249">
    <property type="term" value="P:protein lipoylation"/>
    <property type="evidence" value="ECO:0007669"/>
    <property type="project" value="InterPro"/>
</dbReference>
<dbReference type="EMBL" id="CP038241">
    <property type="protein sequence ID" value="QIV96133.1"/>
    <property type="molecule type" value="Genomic_DNA"/>
</dbReference>
<dbReference type="Pfam" id="PF21948">
    <property type="entry name" value="LplA-B_cat"/>
    <property type="match status" value="1"/>
</dbReference>
<feature type="site" description="Lowers pKa of active site Cys" evidence="6 10">
    <location>
        <position position="133"/>
    </location>
</feature>
<reference evidence="12 13" key="1">
    <citation type="submission" date="2019-03" db="EMBL/GenBank/DDBJ databases">
        <title>Complete Genome Sequence of Allofrancisella inopinata Strain SYSU YG23 Isolated from Water-Cooling Systems in China.</title>
        <authorList>
            <person name="Ohrman C."/>
            <person name="Uneklint I."/>
            <person name="Sjodin A."/>
        </authorList>
    </citation>
    <scope>NUCLEOTIDE SEQUENCE [LARGE SCALE GENOMIC DNA]</scope>
    <source>
        <strain evidence="12 13">SYSU YG23</strain>
    </source>
</reference>
<dbReference type="AlphaFoldDB" id="A0AAE6YHT5"/>
<protein>
    <recommendedName>
        <fullName evidence="6 7">Octanoyltransferase</fullName>
        <ecNumber evidence="6 7">2.3.1.181</ecNumber>
    </recommendedName>
    <alternativeName>
        <fullName evidence="6">Lipoate-protein ligase B</fullName>
    </alternativeName>
    <alternativeName>
        <fullName evidence="6">Lipoyl/octanoyl transferase</fullName>
    </alternativeName>
    <alternativeName>
        <fullName evidence="6">Octanoyl-[acyl-carrier-protein]-protein N-octanoyltransferase</fullName>
    </alternativeName>
</protein>
<comment type="function">
    <text evidence="5 6 7">Catalyzes the transfer of endogenously produced octanoic acid from octanoyl-acyl-carrier-protein onto the lipoyl domains of lipoate-dependent enzymes. Lipoyl-ACP can also act as a substrate although octanoyl-ACP is likely to be the physiological substrate.</text>
</comment>
<dbReference type="InterPro" id="IPR000544">
    <property type="entry name" value="Octanoyltransferase"/>
</dbReference>
<evidence type="ECO:0000256" key="3">
    <source>
        <dbReference type="ARBA" id="ARBA00022679"/>
    </source>
</evidence>
<proteinExistence type="inferred from homology"/>
<comment type="miscellaneous">
    <text evidence="6">In the reaction, the free carboxyl group of octanoic acid is attached via an amide linkage to the epsilon-amino group of a specific lysine residue of lipoyl domains of lipoate-dependent enzymes.</text>
</comment>
<accession>A0AAE6YHT5</accession>
<feature type="binding site" evidence="6 9">
    <location>
        <begin position="136"/>
        <end position="138"/>
    </location>
    <ligand>
        <name>substrate</name>
    </ligand>
</feature>
<keyword evidence="4 6" id="KW-0012">Acyltransferase</keyword>
<dbReference type="InterPro" id="IPR004143">
    <property type="entry name" value="BPL_LPL_catalytic"/>
</dbReference>
<evidence type="ECO:0000256" key="1">
    <source>
        <dbReference type="ARBA" id="ARBA00004821"/>
    </source>
</evidence>
<dbReference type="PROSITE" id="PS51733">
    <property type="entry name" value="BPL_LPL_CATALYTIC"/>
    <property type="match status" value="1"/>
</dbReference>
<evidence type="ECO:0000256" key="6">
    <source>
        <dbReference type="HAMAP-Rule" id="MF_00013"/>
    </source>
</evidence>
<dbReference type="NCBIfam" id="NF010922">
    <property type="entry name" value="PRK14342.1"/>
    <property type="match status" value="1"/>
</dbReference>
<dbReference type="Gene3D" id="3.30.930.10">
    <property type="entry name" value="Bira Bifunctional Protein, Domain 2"/>
    <property type="match status" value="1"/>
</dbReference>
<dbReference type="PIRSF" id="PIRSF016262">
    <property type="entry name" value="LPLase"/>
    <property type="match status" value="1"/>
</dbReference>
<feature type="binding site" evidence="6 9">
    <location>
        <begin position="149"/>
        <end position="151"/>
    </location>
    <ligand>
        <name>substrate</name>
    </ligand>
</feature>
<dbReference type="Proteomes" id="UP000502004">
    <property type="component" value="Chromosome"/>
</dbReference>
<dbReference type="GO" id="GO:0005737">
    <property type="term" value="C:cytoplasm"/>
    <property type="evidence" value="ECO:0007669"/>
    <property type="project" value="UniProtKB-SubCell"/>
</dbReference>
<evidence type="ECO:0000256" key="7">
    <source>
        <dbReference type="PIRNR" id="PIRNR016262"/>
    </source>
</evidence>
<evidence type="ECO:0000256" key="4">
    <source>
        <dbReference type="ARBA" id="ARBA00023315"/>
    </source>
</evidence>
<organism evidence="12 13">
    <name type="scientific">Allofrancisella inopinata</name>
    <dbReference type="NCBI Taxonomy" id="1085647"/>
    <lineage>
        <taxon>Bacteria</taxon>
        <taxon>Pseudomonadati</taxon>
        <taxon>Pseudomonadota</taxon>
        <taxon>Gammaproteobacteria</taxon>
        <taxon>Thiotrichales</taxon>
        <taxon>Francisellaceae</taxon>
        <taxon>Allofrancisella</taxon>
    </lineage>
</organism>
<feature type="domain" description="BPL/LPL catalytic" evidence="11">
    <location>
        <begin position="29"/>
        <end position="205"/>
    </location>
</feature>
<gene>
    <name evidence="6 12" type="primary">lipB</name>
    <name evidence="12" type="ORF">E4K63_04535</name>
</gene>
<dbReference type="SUPFAM" id="SSF55681">
    <property type="entry name" value="Class II aaRS and biotin synthetases"/>
    <property type="match status" value="1"/>
</dbReference>
<dbReference type="NCBIfam" id="TIGR00214">
    <property type="entry name" value="lipB"/>
    <property type="match status" value="1"/>
</dbReference>
<evidence type="ECO:0000256" key="8">
    <source>
        <dbReference type="PIRSR" id="PIRSR016262-1"/>
    </source>
</evidence>
<dbReference type="PANTHER" id="PTHR10993:SF7">
    <property type="entry name" value="LIPOYLTRANSFERASE 2, MITOCHONDRIAL-RELATED"/>
    <property type="match status" value="1"/>
</dbReference>
<dbReference type="PANTHER" id="PTHR10993">
    <property type="entry name" value="OCTANOYLTRANSFERASE"/>
    <property type="match status" value="1"/>
</dbReference>
<evidence type="ECO:0000313" key="12">
    <source>
        <dbReference type="EMBL" id="QIV96133.1"/>
    </source>
</evidence>
<sequence>MKITKKNLQLQEYSKVFEDMITFTENRTNETTDEIWLVEHPAVFTQGKHGKPEHILNLHNIPIVNTDRGGQVTYHGPGQAVIYFLLDIKRSKFGAKKLVSIVEEACINMLAKYYNLQAHTIENAHGIYISNKKVASLGLRIKQGKTYHGIAINTNMDLTPFSYINPCGYNGLQMCQIADFDDAIFVEKVQEQYYQEFVKLLENIQEFVSTDIQ</sequence>
<keyword evidence="2 6" id="KW-0963">Cytoplasm</keyword>
<comment type="pathway">
    <text evidence="1 6 7">Protein modification; protein lipoylation via endogenous pathway; protein N(6)-(lipoyl)lysine from octanoyl-[acyl-carrier-protein]: step 1/2.</text>
</comment>
<evidence type="ECO:0000256" key="5">
    <source>
        <dbReference type="ARBA" id="ARBA00024732"/>
    </source>
</evidence>
<dbReference type="InterPro" id="IPR045864">
    <property type="entry name" value="aa-tRNA-synth_II/BPL/LPL"/>
</dbReference>
<dbReference type="PROSITE" id="PS01313">
    <property type="entry name" value="LIPB"/>
    <property type="match status" value="1"/>
</dbReference>
<dbReference type="CDD" id="cd16444">
    <property type="entry name" value="LipB"/>
    <property type="match status" value="1"/>
</dbReference>
<feature type="binding site" evidence="6 9">
    <location>
        <begin position="68"/>
        <end position="75"/>
    </location>
    <ligand>
        <name>substrate</name>
    </ligand>
</feature>
<comment type="catalytic activity">
    <reaction evidence="6 7">
        <text>octanoyl-[ACP] + L-lysyl-[protein] = N(6)-octanoyl-L-lysyl-[protein] + holo-[ACP] + H(+)</text>
        <dbReference type="Rhea" id="RHEA:17665"/>
        <dbReference type="Rhea" id="RHEA-COMP:9636"/>
        <dbReference type="Rhea" id="RHEA-COMP:9685"/>
        <dbReference type="Rhea" id="RHEA-COMP:9752"/>
        <dbReference type="Rhea" id="RHEA-COMP:9928"/>
        <dbReference type="ChEBI" id="CHEBI:15378"/>
        <dbReference type="ChEBI" id="CHEBI:29969"/>
        <dbReference type="ChEBI" id="CHEBI:64479"/>
        <dbReference type="ChEBI" id="CHEBI:78463"/>
        <dbReference type="ChEBI" id="CHEBI:78809"/>
        <dbReference type="EC" id="2.3.1.181"/>
    </reaction>
</comment>
<comment type="similarity">
    <text evidence="6 7">Belongs to the LipB family.</text>
</comment>
<dbReference type="KEGG" id="aii:E4K63_04535"/>
<evidence type="ECO:0000256" key="10">
    <source>
        <dbReference type="PIRSR" id="PIRSR016262-3"/>
    </source>
</evidence>
<dbReference type="HAMAP" id="MF_00013">
    <property type="entry name" value="LipB"/>
    <property type="match status" value="1"/>
</dbReference>
<comment type="subcellular location">
    <subcellularLocation>
        <location evidence="6">Cytoplasm</location>
    </subcellularLocation>
</comment>
<evidence type="ECO:0000256" key="9">
    <source>
        <dbReference type="PIRSR" id="PIRSR016262-2"/>
    </source>
</evidence>
<evidence type="ECO:0000256" key="2">
    <source>
        <dbReference type="ARBA" id="ARBA00022490"/>
    </source>
</evidence>
<evidence type="ECO:0000313" key="13">
    <source>
        <dbReference type="Proteomes" id="UP000502004"/>
    </source>
</evidence>
<name>A0AAE6YHT5_9GAMM</name>
<dbReference type="EC" id="2.3.1.181" evidence="6 7"/>
<evidence type="ECO:0000259" key="11">
    <source>
        <dbReference type="PROSITE" id="PS51733"/>
    </source>
</evidence>
<dbReference type="RefSeq" id="WP_133941638.1">
    <property type="nucleotide sequence ID" value="NZ_CP038241.1"/>
</dbReference>
<keyword evidence="13" id="KW-1185">Reference proteome</keyword>
<keyword evidence="3 6" id="KW-0808">Transferase</keyword>
<feature type="active site" description="Acyl-thioester intermediate" evidence="6 8">
    <location>
        <position position="167"/>
    </location>
</feature>